<dbReference type="EMBL" id="FNVT01000042">
    <property type="protein sequence ID" value="SEH03721.1"/>
    <property type="molecule type" value="Genomic_DNA"/>
</dbReference>
<sequence>MAFMRCDLGSVPADHHTLAMHLGPRVGYVHSAYQVTDLDAVAAGGQHLADQGYRRVWGIGRHIQGGRIFDYWRDPDEMMVEHYADGDLFDATLTPGWAPMSGSGENAVGQQGPAAGGEPMRHVTPRDQIVDPVGEAPFDVAGAAANRSGSASSIAPISVGGTPAVAAVALRHATT</sequence>
<keyword evidence="4" id="KW-1185">Reference proteome</keyword>
<gene>
    <name evidence="3" type="ORF">SAMN05444920_14239</name>
</gene>
<feature type="domain" description="VOC" evidence="2">
    <location>
        <begin position="1"/>
        <end position="85"/>
    </location>
</feature>
<dbReference type="SUPFAM" id="SSF54593">
    <property type="entry name" value="Glyoxalase/Bleomycin resistance protein/Dihydroxybiphenyl dioxygenase"/>
    <property type="match status" value="1"/>
</dbReference>
<dbReference type="InterPro" id="IPR037523">
    <property type="entry name" value="VOC_core"/>
</dbReference>
<dbReference type="AlphaFoldDB" id="A0A1H6F2W3"/>
<evidence type="ECO:0000259" key="2">
    <source>
        <dbReference type="PROSITE" id="PS51819"/>
    </source>
</evidence>
<keyword evidence="3" id="KW-0560">Oxidoreductase</keyword>
<dbReference type="Gene3D" id="3.10.180.10">
    <property type="entry name" value="2,3-Dihydroxybiphenyl 1,2-Dioxygenase, domain 1"/>
    <property type="match status" value="1"/>
</dbReference>
<feature type="region of interest" description="Disordered" evidence="1">
    <location>
        <begin position="100"/>
        <end position="124"/>
    </location>
</feature>
<reference evidence="3 4" key="1">
    <citation type="submission" date="2016-10" db="EMBL/GenBank/DDBJ databases">
        <authorList>
            <person name="de Groot N.N."/>
        </authorList>
    </citation>
    <scope>NUCLEOTIDE SEQUENCE [LARGE SCALE GENOMIC DNA]</scope>
    <source>
        <strain evidence="3 4">CGMCC 4.7037</strain>
    </source>
</reference>
<protein>
    <submittedName>
        <fullName evidence="3">Glyoxalase/Bleomycin resistance protein/Dioxygenase superfamily protein</fullName>
    </submittedName>
</protein>
<keyword evidence="3" id="KW-0223">Dioxygenase</keyword>
<evidence type="ECO:0000313" key="4">
    <source>
        <dbReference type="Proteomes" id="UP000236732"/>
    </source>
</evidence>
<dbReference type="GO" id="GO:0051213">
    <property type="term" value="F:dioxygenase activity"/>
    <property type="evidence" value="ECO:0007669"/>
    <property type="project" value="UniProtKB-KW"/>
</dbReference>
<evidence type="ECO:0000313" key="3">
    <source>
        <dbReference type="EMBL" id="SEH03721.1"/>
    </source>
</evidence>
<name>A0A1H6F2W3_9ACTN</name>
<evidence type="ECO:0000256" key="1">
    <source>
        <dbReference type="SAM" id="MobiDB-lite"/>
    </source>
</evidence>
<dbReference type="InterPro" id="IPR029068">
    <property type="entry name" value="Glyas_Bleomycin-R_OHBP_Dase"/>
</dbReference>
<organism evidence="3 4">
    <name type="scientific">Nonomuraea solani</name>
    <dbReference type="NCBI Taxonomy" id="1144553"/>
    <lineage>
        <taxon>Bacteria</taxon>
        <taxon>Bacillati</taxon>
        <taxon>Actinomycetota</taxon>
        <taxon>Actinomycetes</taxon>
        <taxon>Streptosporangiales</taxon>
        <taxon>Streptosporangiaceae</taxon>
        <taxon>Nonomuraea</taxon>
    </lineage>
</organism>
<proteinExistence type="predicted"/>
<dbReference type="PROSITE" id="PS51819">
    <property type="entry name" value="VOC"/>
    <property type="match status" value="1"/>
</dbReference>
<dbReference type="Proteomes" id="UP000236732">
    <property type="component" value="Unassembled WGS sequence"/>
</dbReference>
<accession>A0A1H6F2W3</accession>